<organism evidence="2 3">
    <name type="scientific">Channa argus</name>
    <name type="common">Northern snakehead</name>
    <name type="synonym">Ophicephalus argus</name>
    <dbReference type="NCBI Taxonomy" id="215402"/>
    <lineage>
        <taxon>Eukaryota</taxon>
        <taxon>Metazoa</taxon>
        <taxon>Chordata</taxon>
        <taxon>Craniata</taxon>
        <taxon>Vertebrata</taxon>
        <taxon>Euteleostomi</taxon>
        <taxon>Actinopterygii</taxon>
        <taxon>Neopterygii</taxon>
        <taxon>Teleostei</taxon>
        <taxon>Neoteleostei</taxon>
        <taxon>Acanthomorphata</taxon>
        <taxon>Anabantaria</taxon>
        <taxon>Anabantiformes</taxon>
        <taxon>Channoidei</taxon>
        <taxon>Channidae</taxon>
        <taxon>Channa</taxon>
    </lineage>
</organism>
<reference evidence="3" key="2">
    <citation type="submission" date="2019-02" db="EMBL/GenBank/DDBJ databases">
        <title>Opniocepnalus argus Var Kimnra genome.</title>
        <authorList>
            <person name="Zhou C."/>
            <person name="Xiao S."/>
        </authorList>
    </citation>
    <scope>NUCLEOTIDE SEQUENCE [LARGE SCALE GENOMIC DNA]</scope>
</reference>
<gene>
    <name evidence="2" type="ORF">EXN66_Car015131</name>
</gene>
<feature type="domain" description="C2H2-type" evidence="1">
    <location>
        <begin position="7"/>
        <end position="30"/>
    </location>
</feature>
<keyword evidence="3" id="KW-1185">Reference proteome</keyword>
<proteinExistence type="predicted"/>
<evidence type="ECO:0000313" key="3">
    <source>
        <dbReference type="Proteomes" id="UP000503349"/>
    </source>
</evidence>
<dbReference type="PROSITE" id="PS00028">
    <property type="entry name" value="ZINC_FINGER_C2H2_1"/>
    <property type="match status" value="1"/>
</dbReference>
<sequence>MGFAVQCTAECSKLYVRESKQALHESMAQHRRSNTTGPEPAVYLQLKDERISFKDREDKWYKRLCESIKFTRRIFLPKEEEKASDIICLLFFHAGSCGELFLRLKKLLGEGEMFPTKRKHIK</sequence>
<protein>
    <recommendedName>
        <fullName evidence="1">C2H2-type domain-containing protein</fullName>
    </recommendedName>
</protein>
<dbReference type="Proteomes" id="UP000503349">
    <property type="component" value="Chromosome 14"/>
</dbReference>
<dbReference type="AlphaFoldDB" id="A0A6G1QAK0"/>
<evidence type="ECO:0000313" key="2">
    <source>
        <dbReference type="EMBL" id="KAF3699444.1"/>
    </source>
</evidence>
<evidence type="ECO:0000259" key="1">
    <source>
        <dbReference type="PROSITE" id="PS00028"/>
    </source>
</evidence>
<reference evidence="2 3" key="1">
    <citation type="submission" date="2019-02" db="EMBL/GenBank/DDBJ databases">
        <title>Opniocepnalus argus genome.</title>
        <authorList>
            <person name="Zhou C."/>
            <person name="Xiao S."/>
        </authorList>
    </citation>
    <scope>NUCLEOTIDE SEQUENCE [LARGE SCALE GENOMIC DNA]</scope>
    <source>
        <strain evidence="2">OARG1902GOOAL</strain>
        <tissue evidence="2">Muscle</tissue>
    </source>
</reference>
<name>A0A6G1QAK0_CHAAH</name>
<dbReference type="EMBL" id="CM015725">
    <property type="protein sequence ID" value="KAF3699444.1"/>
    <property type="molecule type" value="Genomic_DNA"/>
</dbReference>
<accession>A0A6G1QAK0</accession>
<dbReference type="InterPro" id="IPR013087">
    <property type="entry name" value="Znf_C2H2_type"/>
</dbReference>